<name>A0AAW4WAL6_9FIRM</name>
<dbReference type="SMART" id="SM00382">
    <property type="entry name" value="AAA"/>
    <property type="match status" value="1"/>
</dbReference>
<evidence type="ECO:0000313" key="4">
    <source>
        <dbReference type="Proteomes" id="UP001198612"/>
    </source>
</evidence>
<reference evidence="3 4" key="1">
    <citation type="submission" date="2021-10" db="EMBL/GenBank/DDBJ databases">
        <title>Anaerobic single-cell dispensing facilitates the cultivation of human gut bacteria.</title>
        <authorList>
            <person name="Afrizal A."/>
        </authorList>
    </citation>
    <scope>NUCLEOTIDE SEQUENCE [LARGE SCALE GENOMIC DNA]</scope>
    <source>
        <strain evidence="3 4">CLA-AA-H217</strain>
    </source>
</reference>
<accession>A0AAW4WAL6</accession>
<keyword evidence="4" id="KW-1185">Reference proteome</keyword>
<dbReference type="InterPro" id="IPR027417">
    <property type="entry name" value="P-loop_NTPase"/>
</dbReference>
<gene>
    <name evidence="3" type="ORF">LKD40_06860</name>
</gene>
<dbReference type="EMBL" id="JAJEQQ010000008">
    <property type="protein sequence ID" value="MCC2227519.1"/>
    <property type="molecule type" value="Genomic_DNA"/>
</dbReference>
<dbReference type="Proteomes" id="UP001198612">
    <property type="component" value="Unassembled WGS sequence"/>
</dbReference>
<protein>
    <submittedName>
        <fullName evidence="3">AAA family ATPase</fullName>
    </submittedName>
</protein>
<feature type="domain" description="AAA+ ATPase" evidence="2">
    <location>
        <begin position="32"/>
        <end position="179"/>
    </location>
</feature>
<organism evidence="3 4">
    <name type="scientific">Blautia fusiformis</name>
    <dbReference type="NCBI Taxonomy" id="2881264"/>
    <lineage>
        <taxon>Bacteria</taxon>
        <taxon>Bacillati</taxon>
        <taxon>Bacillota</taxon>
        <taxon>Clostridia</taxon>
        <taxon>Lachnospirales</taxon>
        <taxon>Lachnospiraceae</taxon>
        <taxon>Blautia</taxon>
    </lineage>
</organism>
<dbReference type="Gene3D" id="3.40.50.300">
    <property type="entry name" value="P-loop containing nucleotide triphosphate hydrolases"/>
    <property type="match status" value="1"/>
</dbReference>
<dbReference type="InterPro" id="IPR003959">
    <property type="entry name" value="ATPase_AAA_core"/>
</dbReference>
<feature type="region of interest" description="Disordered" evidence="1">
    <location>
        <begin position="391"/>
        <end position="427"/>
    </location>
</feature>
<dbReference type="Pfam" id="PF00004">
    <property type="entry name" value="AAA"/>
    <property type="match status" value="1"/>
</dbReference>
<proteinExistence type="predicted"/>
<evidence type="ECO:0000256" key="1">
    <source>
        <dbReference type="SAM" id="MobiDB-lite"/>
    </source>
</evidence>
<dbReference type="GO" id="GO:0016887">
    <property type="term" value="F:ATP hydrolysis activity"/>
    <property type="evidence" value="ECO:0007669"/>
    <property type="project" value="InterPro"/>
</dbReference>
<dbReference type="InterPro" id="IPR050764">
    <property type="entry name" value="CbbQ/NirQ/NorQ/GpvN"/>
</dbReference>
<dbReference type="PANTHER" id="PTHR42759:SF1">
    <property type="entry name" value="MAGNESIUM-CHELATASE SUBUNIT CHLD"/>
    <property type="match status" value="1"/>
</dbReference>
<dbReference type="GO" id="GO:0005524">
    <property type="term" value="F:ATP binding"/>
    <property type="evidence" value="ECO:0007669"/>
    <property type="project" value="InterPro"/>
</dbReference>
<dbReference type="AlphaFoldDB" id="A0AAW4WAL6"/>
<evidence type="ECO:0000259" key="2">
    <source>
        <dbReference type="SMART" id="SM00382"/>
    </source>
</evidence>
<evidence type="ECO:0000313" key="3">
    <source>
        <dbReference type="EMBL" id="MCC2227519.1"/>
    </source>
</evidence>
<dbReference type="RefSeq" id="WP_227588570.1">
    <property type="nucleotide sequence ID" value="NZ_JAJEQQ010000008.1"/>
</dbReference>
<feature type="compositionally biased region" description="Low complexity" evidence="1">
    <location>
        <begin position="394"/>
        <end position="414"/>
    </location>
</feature>
<dbReference type="InterPro" id="IPR003593">
    <property type="entry name" value="AAA+_ATPase"/>
</dbReference>
<dbReference type="PANTHER" id="PTHR42759">
    <property type="entry name" value="MOXR FAMILY PROTEIN"/>
    <property type="match status" value="1"/>
</dbReference>
<dbReference type="CDD" id="cd00009">
    <property type="entry name" value="AAA"/>
    <property type="match status" value="1"/>
</dbReference>
<sequence>MNIKRAKQEIRDSIEAYLSKDEFGEYRIPAIRQRPILLMGPPGIGKTQIMEQIARECGIALVSYTITHHTRQSAVGLPFIVKKNYGEEEFSVTEYTMSEIISSVYDKMEKTGLKEGILFIDEINCVSETLAPMMLQFLQGKTFGNQKVPEGWVIVTAGNPPEYNKSVREFDVVTLDRIKKIDVEADFDVWKEYAYQQGIHPAVISYLELRRKNFYRVENTVDGKIFATARGWEDLSRLIQVYEILGKTVDREVVSQYIQHRMIAKDFAGYLALYYKYRTDYKVEDILKGKWDPITLSKIRTASLDEHLSIVSLLNGKLSELFTECYLTDAYLTKLYDYMVYFREDQDSLTAKNLMEKAEADLEKDKKSELLTKQQERIQKRVVSFFENASGLKSTSGSIGSESTGSDKTGSGSELAGGGSAAAESEVPSSNRNYEFVKALFESETEAYENRTDEISFTLQNVFDFMEAAFGDSQEMVAFITELNANYYSLWFIRENGSDQYYRHNKGLLFDDRQKMLLGQMEEVENILNNGIK</sequence>
<comment type="caution">
    <text evidence="3">The sequence shown here is derived from an EMBL/GenBank/DDBJ whole genome shotgun (WGS) entry which is preliminary data.</text>
</comment>
<dbReference type="SUPFAM" id="SSF52540">
    <property type="entry name" value="P-loop containing nucleoside triphosphate hydrolases"/>
    <property type="match status" value="1"/>
</dbReference>